<reference evidence="1 2" key="1">
    <citation type="journal article" date="2011" name="J. Bacteriol.">
        <title>Genome sequence of strain IMCC3088, a proteorhodopsin-containing marine bacterium belonging to the OM60/NOR5 clade.</title>
        <authorList>
            <person name="Jang Y."/>
            <person name="Oh H.M."/>
            <person name="Kang I."/>
            <person name="Lee K."/>
            <person name="Yang S.J."/>
            <person name="Cho J.C."/>
        </authorList>
    </citation>
    <scope>NUCLEOTIDE SEQUENCE [LARGE SCALE GENOMIC DNA]</scope>
    <source>
        <strain evidence="1 2">IMCC3088</strain>
    </source>
</reference>
<dbReference type="EMBL" id="AEIG01000063">
    <property type="protein sequence ID" value="EGG29139.1"/>
    <property type="molecule type" value="Genomic_DNA"/>
</dbReference>
<accession>F3L3E7</accession>
<evidence type="ECO:0000313" key="2">
    <source>
        <dbReference type="Proteomes" id="UP000005615"/>
    </source>
</evidence>
<protein>
    <submittedName>
        <fullName evidence="1">Uncharacterized protein</fullName>
    </submittedName>
</protein>
<comment type="caution">
    <text evidence="1">The sequence shown here is derived from an EMBL/GenBank/DDBJ whole genome shotgun (WGS) entry which is preliminary data.</text>
</comment>
<dbReference type="STRING" id="2518989.IMCC3088_2139"/>
<name>F3L3E7_9GAMM</name>
<dbReference type="Proteomes" id="UP000005615">
    <property type="component" value="Unassembled WGS sequence"/>
</dbReference>
<evidence type="ECO:0000313" key="1">
    <source>
        <dbReference type="EMBL" id="EGG29139.1"/>
    </source>
</evidence>
<gene>
    <name evidence="1" type="ORF">IMCC3088_2139</name>
</gene>
<organism evidence="1 2">
    <name type="scientific">Aequoribacter fuscus</name>
    <dbReference type="NCBI Taxonomy" id="2518989"/>
    <lineage>
        <taxon>Bacteria</taxon>
        <taxon>Pseudomonadati</taxon>
        <taxon>Pseudomonadota</taxon>
        <taxon>Gammaproteobacteria</taxon>
        <taxon>Cellvibrionales</taxon>
        <taxon>Halieaceae</taxon>
        <taxon>Aequoribacter</taxon>
    </lineage>
</organism>
<sequence length="37" mass="4206">MAVSFSQLAVLRGLKTRFATAADLMLELWLKDDRKPI</sequence>
<dbReference type="AlphaFoldDB" id="F3L3E7"/>
<keyword evidence="2" id="KW-1185">Reference proteome</keyword>
<proteinExistence type="predicted"/>